<dbReference type="STRING" id="476652.DEAC_c32290"/>
<sequence>MIYRTLRALEGEGCIESRWDVHDAGQPKRFYFITVKGWERLEDYFKDIKMRMDNFQFFFEAYQTLLQNTDSADE</sequence>
<evidence type="ECO:0000313" key="3">
    <source>
        <dbReference type="Proteomes" id="UP000036356"/>
    </source>
</evidence>
<dbReference type="EMBL" id="LDZY01000011">
    <property type="protein sequence ID" value="KLU64901.1"/>
    <property type="molecule type" value="Genomic_DNA"/>
</dbReference>
<dbReference type="Proteomes" id="UP000036356">
    <property type="component" value="Unassembled WGS sequence"/>
</dbReference>
<reference evidence="2 3" key="1">
    <citation type="submission" date="2015-06" db="EMBL/GenBank/DDBJ databases">
        <title>Draft genome of the moderately acidophilic sulfate reducer Candidatus Desulfosporosinus acididurans strain M1.</title>
        <authorList>
            <person name="Poehlein A."/>
            <person name="Petzsch P."/>
            <person name="Johnson B.D."/>
            <person name="Schloemann M."/>
            <person name="Daniel R."/>
            <person name="Muehling M."/>
        </authorList>
    </citation>
    <scope>NUCLEOTIDE SEQUENCE [LARGE SCALE GENOMIC DNA]</scope>
    <source>
        <strain evidence="2 3">M1</strain>
    </source>
</reference>
<dbReference type="InterPro" id="IPR036388">
    <property type="entry name" value="WH-like_DNA-bd_sf"/>
</dbReference>
<evidence type="ECO:0000313" key="2">
    <source>
        <dbReference type="EMBL" id="KLU64901.1"/>
    </source>
</evidence>
<dbReference type="RefSeq" id="WP_053006473.1">
    <property type="nucleotide sequence ID" value="NZ_LDZY01000011.1"/>
</dbReference>
<comment type="caution">
    <text evidence="2">The sequence shown here is derived from an EMBL/GenBank/DDBJ whole genome shotgun (WGS) entry which is preliminary data.</text>
</comment>
<feature type="domain" description="Transcription regulator PadR N-terminal" evidence="1">
    <location>
        <begin position="2"/>
        <end position="42"/>
    </location>
</feature>
<name>A0A0J1IJJ8_9FIRM</name>
<dbReference type="SUPFAM" id="SSF46785">
    <property type="entry name" value="Winged helix' DNA-binding domain"/>
    <property type="match status" value="1"/>
</dbReference>
<dbReference type="AlphaFoldDB" id="A0A0J1IJJ8"/>
<dbReference type="Gene3D" id="1.10.10.10">
    <property type="entry name" value="Winged helix-like DNA-binding domain superfamily/Winged helix DNA-binding domain"/>
    <property type="match status" value="1"/>
</dbReference>
<protein>
    <submittedName>
        <fullName evidence="2">Transcriptional regulator PadR-like family protein</fullName>
    </submittedName>
</protein>
<accession>A0A0J1IJJ8</accession>
<dbReference type="InterPro" id="IPR036390">
    <property type="entry name" value="WH_DNA-bd_sf"/>
</dbReference>
<organism evidence="2 3">
    <name type="scientific">Desulfosporosinus acididurans</name>
    <dbReference type="NCBI Taxonomy" id="476652"/>
    <lineage>
        <taxon>Bacteria</taxon>
        <taxon>Bacillati</taxon>
        <taxon>Bacillota</taxon>
        <taxon>Clostridia</taxon>
        <taxon>Eubacteriales</taxon>
        <taxon>Desulfitobacteriaceae</taxon>
        <taxon>Desulfosporosinus</taxon>
    </lineage>
</organism>
<dbReference type="Pfam" id="PF03551">
    <property type="entry name" value="PadR"/>
    <property type="match status" value="1"/>
</dbReference>
<evidence type="ECO:0000259" key="1">
    <source>
        <dbReference type="Pfam" id="PF03551"/>
    </source>
</evidence>
<dbReference type="InterPro" id="IPR005149">
    <property type="entry name" value="Tscrpt_reg_PadR_N"/>
</dbReference>
<keyword evidence="3" id="KW-1185">Reference proteome</keyword>
<gene>
    <name evidence="2" type="ORF">DEAC_c32290</name>
</gene>
<proteinExistence type="predicted"/>
<dbReference type="PATRIC" id="fig|476652.3.peg.3410"/>